<organism evidence="10 11">
    <name type="scientific">Pseudochryseolinea flava</name>
    <dbReference type="NCBI Taxonomy" id="2059302"/>
    <lineage>
        <taxon>Bacteria</taxon>
        <taxon>Pseudomonadati</taxon>
        <taxon>Bacteroidota</taxon>
        <taxon>Cytophagia</taxon>
        <taxon>Cytophagales</taxon>
        <taxon>Fulvivirgaceae</taxon>
        <taxon>Pseudochryseolinea</taxon>
    </lineage>
</organism>
<dbReference type="RefSeq" id="WP_112750070.1">
    <property type="nucleotide sequence ID" value="NZ_QMFY01000028.1"/>
</dbReference>
<keyword evidence="4 7" id="KW-0812">Transmembrane</keyword>
<keyword evidence="11" id="KW-1185">Reference proteome</keyword>
<comment type="caution">
    <text evidence="10">The sequence shown here is derived from an EMBL/GenBank/DDBJ whole genome shotgun (WGS) entry which is preliminary data.</text>
</comment>
<dbReference type="InterPro" id="IPR025857">
    <property type="entry name" value="MacB_PCD"/>
</dbReference>
<evidence type="ECO:0000256" key="4">
    <source>
        <dbReference type="ARBA" id="ARBA00022692"/>
    </source>
</evidence>
<comment type="subcellular location">
    <subcellularLocation>
        <location evidence="1">Cell membrane</location>
        <topology evidence="1">Multi-pass membrane protein</topology>
    </subcellularLocation>
</comment>
<feature type="domain" description="MacB-like periplasmic core" evidence="9">
    <location>
        <begin position="19"/>
        <end position="243"/>
    </location>
</feature>
<keyword evidence="3" id="KW-1003">Cell membrane</keyword>
<dbReference type="Pfam" id="PF12704">
    <property type="entry name" value="MacB_PCD"/>
    <property type="match status" value="1"/>
</dbReference>
<dbReference type="Proteomes" id="UP000251889">
    <property type="component" value="Unassembled WGS sequence"/>
</dbReference>
<sequence>MKLTFDIAKTHLFSRPKQTLVAMMGVTFGIGMFIAMVSLMTGLNDMTESLAMTSSPDIRIYHDITQDRTSIVEELNPRGINFVHHPKPKNETQKVRNAFKIAEIIRRDPTVRGVSPQLTSQVFYNYGPVQLGGTIAGVDIIEEDRLFGLKAKMKAGRIENLIQDPNGIIMGTGLARKLKAQTGDRVVITTPQGFTTTLKIVGLFQMGIGAIDNIKSYASISTVQHILQKEKAYITDINIKLHDFHLAKELAPQYQKQFRYKAEDWEVANATMLLGVIIRNILTYSVSITLLIVAGFGIYNILNMTIINKMKDIAILKAMGFSGGDVKQIFVIQSLAIGLAGSVLGLVIGFGLSSLIAQAPFNGGDILSIEHLPVNFKLKYYLIGIVFGVTTTALAGYMPSRKASHVDPIEILRG</sequence>
<dbReference type="GO" id="GO:0044874">
    <property type="term" value="P:lipoprotein localization to outer membrane"/>
    <property type="evidence" value="ECO:0007669"/>
    <property type="project" value="TreeGrafter"/>
</dbReference>
<proteinExistence type="inferred from homology"/>
<feature type="transmembrane region" description="Helical" evidence="7">
    <location>
        <begin position="378"/>
        <end position="397"/>
    </location>
</feature>
<evidence type="ECO:0000256" key="6">
    <source>
        <dbReference type="ARBA" id="ARBA00023136"/>
    </source>
</evidence>
<comment type="similarity">
    <text evidence="2">Belongs to the ABC-4 integral membrane protein family. LolC/E subfamily.</text>
</comment>
<evidence type="ECO:0000256" key="5">
    <source>
        <dbReference type="ARBA" id="ARBA00022989"/>
    </source>
</evidence>
<dbReference type="AlphaFoldDB" id="A0A364XWH0"/>
<reference evidence="10 11" key="1">
    <citation type="submission" date="2018-06" db="EMBL/GenBank/DDBJ databases">
        <title>Chryseolinea flavus sp. nov., a member of the phylum Bacteroidetes isolated from soil.</title>
        <authorList>
            <person name="Li Y."/>
            <person name="Wang J."/>
        </authorList>
    </citation>
    <scope>NUCLEOTIDE SEQUENCE [LARGE SCALE GENOMIC DNA]</scope>
    <source>
        <strain evidence="10 11">SDU1-6</strain>
    </source>
</reference>
<dbReference type="PANTHER" id="PTHR30489">
    <property type="entry name" value="LIPOPROTEIN-RELEASING SYSTEM TRANSMEMBRANE PROTEIN LOLE"/>
    <property type="match status" value="1"/>
</dbReference>
<feature type="transmembrane region" description="Helical" evidence="7">
    <location>
        <begin position="281"/>
        <end position="302"/>
    </location>
</feature>
<gene>
    <name evidence="10" type="ORF">DQQ10_26980</name>
</gene>
<dbReference type="Pfam" id="PF02687">
    <property type="entry name" value="FtsX"/>
    <property type="match status" value="1"/>
</dbReference>
<dbReference type="InterPro" id="IPR051447">
    <property type="entry name" value="Lipoprotein-release_system"/>
</dbReference>
<dbReference type="PANTHER" id="PTHR30489:SF0">
    <property type="entry name" value="LIPOPROTEIN-RELEASING SYSTEM TRANSMEMBRANE PROTEIN LOLE"/>
    <property type="match status" value="1"/>
</dbReference>
<evidence type="ECO:0000256" key="7">
    <source>
        <dbReference type="SAM" id="Phobius"/>
    </source>
</evidence>
<dbReference type="GO" id="GO:0098797">
    <property type="term" value="C:plasma membrane protein complex"/>
    <property type="evidence" value="ECO:0007669"/>
    <property type="project" value="TreeGrafter"/>
</dbReference>
<evidence type="ECO:0000256" key="3">
    <source>
        <dbReference type="ARBA" id="ARBA00022475"/>
    </source>
</evidence>
<keyword evidence="5 7" id="KW-1133">Transmembrane helix</keyword>
<dbReference type="InterPro" id="IPR003838">
    <property type="entry name" value="ABC3_permease_C"/>
</dbReference>
<evidence type="ECO:0000313" key="10">
    <source>
        <dbReference type="EMBL" id="RAV97743.1"/>
    </source>
</evidence>
<evidence type="ECO:0000313" key="11">
    <source>
        <dbReference type="Proteomes" id="UP000251889"/>
    </source>
</evidence>
<evidence type="ECO:0000259" key="8">
    <source>
        <dbReference type="Pfam" id="PF02687"/>
    </source>
</evidence>
<feature type="transmembrane region" description="Helical" evidence="7">
    <location>
        <begin position="20"/>
        <end position="43"/>
    </location>
</feature>
<protein>
    <submittedName>
        <fullName evidence="10">ABC transporter permease</fullName>
    </submittedName>
</protein>
<dbReference type="OrthoDB" id="9770036at2"/>
<feature type="transmembrane region" description="Helical" evidence="7">
    <location>
        <begin position="335"/>
        <end position="358"/>
    </location>
</feature>
<feature type="domain" description="ABC3 transporter permease C-terminal" evidence="8">
    <location>
        <begin position="285"/>
        <end position="408"/>
    </location>
</feature>
<evidence type="ECO:0000256" key="2">
    <source>
        <dbReference type="ARBA" id="ARBA00005236"/>
    </source>
</evidence>
<name>A0A364XWH0_9BACT</name>
<keyword evidence="6 7" id="KW-0472">Membrane</keyword>
<dbReference type="EMBL" id="QMFY01000028">
    <property type="protein sequence ID" value="RAV97743.1"/>
    <property type="molecule type" value="Genomic_DNA"/>
</dbReference>
<accession>A0A364XWH0</accession>
<evidence type="ECO:0000256" key="1">
    <source>
        <dbReference type="ARBA" id="ARBA00004651"/>
    </source>
</evidence>
<evidence type="ECO:0000259" key="9">
    <source>
        <dbReference type="Pfam" id="PF12704"/>
    </source>
</evidence>